<dbReference type="SFLD" id="SFLDG01067">
    <property type="entry name" value="SPASM/twitch_domain_containing"/>
    <property type="match status" value="1"/>
</dbReference>
<comment type="caution">
    <text evidence="9">The sequence shown here is derived from an EMBL/GenBank/DDBJ whole genome shotgun (WGS) entry which is preliminary data.</text>
</comment>
<gene>
    <name evidence="9" type="ORF">GGR38_004599</name>
</gene>
<name>A0A7W6G8V9_9SPHN</name>
<evidence type="ECO:0000313" key="10">
    <source>
        <dbReference type="Proteomes" id="UP000548867"/>
    </source>
</evidence>
<evidence type="ECO:0000256" key="1">
    <source>
        <dbReference type="ARBA" id="ARBA00001966"/>
    </source>
</evidence>
<dbReference type="Gene3D" id="1.25.40.10">
    <property type="entry name" value="Tetratricopeptide repeat domain"/>
    <property type="match status" value="1"/>
</dbReference>
<evidence type="ECO:0000256" key="2">
    <source>
        <dbReference type="ARBA" id="ARBA00022691"/>
    </source>
</evidence>
<feature type="domain" description="4Fe4S-binding SPASM" evidence="8">
    <location>
        <begin position="370"/>
        <end position="437"/>
    </location>
</feature>
<proteinExistence type="predicted"/>
<dbReference type="Gene3D" id="3.20.20.70">
    <property type="entry name" value="Aldolase class I"/>
    <property type="match status" value="1"/>
</dbReference>
<dbReference type="InterPro" id="IPR023885">
    <property type="entry name" value="4Fe4S-binding_SPASM_dom"/>
</dbReference>
<dbReference type="AlphaFoldDB" id="A0A7W6G8V9"/>
<dbReference type="InterPro" id="IPR013785">
    <property type="entry name" value="Aldolase_TIM"/>
</dbReference>
<dbReference type="Pfam" id="PF13186">
    <property type="entry name" value="SPASM"/>
    <property type="match status" value="1"/>
</dbReference>
<keyword evidence="10" id="KW-1185">Reference proteome</keyword>
<evidence type="ECO:0000259" key="8">
    <source>
        <dbReference type="Pfam" id="PF13186"/>
    </source>
</evidence>
<evidence type="ECO:0000256" key="4">
    <source>
        <dbReference type="ARBA" id="ARBA00023004"/>
    </source>
</evidence>
<protein>
    <submittedName>
        <fullName evidence="9">Radical SAM protein with 4Fe4S-binding SPASM domain</fullName>
    </submittedName>
</protein>
<accession>A0A7W6G8V9</accession>
<comment type="cofactor">
    <cofactor evidence="1">
        <name>[4Fe-4S] cluster</name>
        <dbReference type="ChEBI" id="CHEBI:49883"/>
    </cofactor>
</comment>
<dbReference type="Proteomes" id="UP000548867">
    <property type="component" value="Unassembled WGS sequence"/>
</dbReference>
<keyword evidence="3" id="KW-0479">Metal-binding</keyword>
<dbReference type="SUPFAM" id="SSF48452">
    <property type="entry name" value="TPR-like"/>
    <property type="match status" value="1"/>
</dbReference>
<reference evidence="9 10" key="1">
    <citation type="submission" date="2020-08" db="EMBL/GenBank/DDBJ databases">
        <title>Genomic Encyclopedia of Type Strains, Phase IV (KMG-IV): sequencing the most valuable type-strain genomes for metagenomic binning, comparative biology and taxonomic classification.</title>
        <authorList>
            <person name="Goeker M."/>
        </authorList>
    </citation>
    <scope>NUCLEOTIDE SEQUENCE [LARGE SCALE GENOMIC DNA]</scope>
    <source>
        <strain evidence="9 10">DSM 27057</strain>
    </source>
</reference>
<dbReference type="CDD" id="cd21109">
    <property type="entry name" value="SPASM"/>
    <property type="match status" value="1"/>
</dbReference>
<sequence>MPARDMLALPSIWIGHACRQNKRDDVALQFFRLANAIAPDSASIQGHIGVSLEAIGQRNHALKWFRMSVNGRVMQGKDLLHAAHGLQRNLEKELASKAFDRAATLEPDNIRILKEAGANYLTNHRISDANRLFEQALALAPDNPEIERLAKATRSSLDPNVQKLDFVIIGTTGTCNASCIHCPTGKAATAHVPRKPMDMELFRHLIDQLAASQISITGQIAFGLFGDGLVDPFVVERAAYVHQMLPDVAISVNTNGAAYDPKRHAKLKKYISLITLHCESIDPKVYDHLMAPLRAERVHAKFPGLLRDFPNMVRVSVPVSRANHDEMEAMFSHFKAMGAENVAFHPLSSRCSRDQSLFDSLSFDPQIIRCEGGIFNNLIIDSDGAVVACCNDFEREVPVGKLRDQSLADLLADPRRQKMIRLLEEGQHENISTCARCRADIRLPTAEIALT</sequence>
<evidence type="ECO:0000256" key="3">
    <source>
        <dbReference type="ARBA" id="ARBA00022723"/>
    </source>
</evidence>
<keyword evidence="2" id="KW-0949">S-adenosyl-L-methionine</keyword>
<dbReference type="SFLD" id="SFLDS00029">
    <property type="entry name" value="Radical_SAM"/>
    <property type="match status" value="1"/>
</dbReference>
<dbReference type="GO" id="GO:0046872">
    <property type="term" value="F:metal ion binding"/>
    <property type="evidence" value="ECO:0007669"/>
    <property type="project" value="UniProtKB-KW"/>
</dbReference>
<evidence type="ECO:0000313" key="9">
    <source>
        <dbReference type="EMBL" id="MBB3957625.1"/>
    </source>
</evidence>
<dbReference type="CDD" id="cd01335">
    <property type="entry name" value="Radical_SAM"/>
    <property type="match status" value="1"/>
</dbReference>
<evidence type="ECO:0000256" key="6">
    <source>
        <dbReference type="PROSITE-ProRule" id="PRU00339"/>
    </source>
</evidence>
<dbReference type="SUPFAM" id="SSF102114">
    <property type="entry name" value="Radical SAM enzymes"/>
    <property type="match status" value="1"/>
</dbReference>
<dbReference type="InterPro" id="IPR007197">
    <property type="entry name" value="rSAM"/>
</dbReference>
<dbReference type="GO" id="GO:0051536">
    <property type="term" value="F:iron-sulfur cluster binding"/>
    <property type="evidence" value="ECO:0007669"/>
    <property type="project" value="UniProtKB-KW"/>
</dbReference>
<evidence type="ECO:0000256" key="5">
    <source>
        <dbReference type="ARBA" id="ARBA00023014"/>
    </source>
</evidence>
<organism evidence="9 10">
    <name type="scientific">Novosphingobium sediminicola</name>
    <dbReference type="NCBI Taxonomy" id="563162"/>
    <lineage>
        <taxon>Bacteria</taxon>
        <taxon>Pseudomonadati</taxon>
        <taxon>Pseudomonadota</taxon>
        <taxon>Alphaproteobacteria</taxon>
        <taxon>Sphingomonadales</taxon>
        <taxon>Sphingomonadaceae</taxon>
        <taxon>Novosphingobium</taxon>
    </lineage>
</organism>
<dbReference type="InterPro" id="IPR011990">
    <property type="entry name" value="TPR-like_helical_dom_sf"/>
</dbReference>
<dbReference type="Pfam" id="PF04055">
    <property type="entry name" value="Radical_SAM"/>
    <property type="match status" value="1"/>
</dbReference>
<dbReference type="PANTHER" id="PTHR11228">
    <property type="entry name" value="RADICAL SAM DOMAIN PROTEIN"/>
    <property type="match status" value="1"/>
</dbReference>
<dbReference type="InterPro" id="IPR019734">
    <property type="entry name" value="TPR_rpt"/>
</dbReference>
<keyword evidence="6" id="KW-0802">TPR repeat</keyword>
<dbReference type="PROSITE" id="PS50005">
    <property type="entry name" value="TPR"/>
    <property type="match status" value="1"/>
</dbReference>
<dbReference type="EMBL" id="JACIDX010000028">
    <property type="protein sequence ID" value="MBB3957625.1"/>
    <property type="molecule type" value="Genomic_DNA"/>
</dbReference>
<dbReference type="InterPro" id="IPR058240">
    <property type="entry name" value="rSAM_sf"/>
</dbReference>
<dbReference type="PANTHER" id="PTHR11228:SF35">
    <property type="entry name" value="MOLYBDENUM COFACTOR BIOSYNTHESIS PROTEIN A-RELATED"/>
    <property type="match status" value="1"/>
</dbReference>
<keyword evidence="4" id="KW-0408">Iron</keyword>
<dbReference type="InterPro" id="IPR050377">
    <property type="entry name" value="Radical_SAM_PqqE_MftC-like"/>
</dbReference>
<feature type="domain" description="Radical SAM core" evidence="7">
    <location>
        <begin position="171"/>
        <end position="289"/>
    </location>
</feature>
<evidence type="ECO:0000259" key="7">
    <source>
        <dbReference type="Pfam" id="PF04055"/>
    </source>
</evidence>
<feature type="repeat" description="TPR" evidence="6">
    <location>
        <begin position="110"/>
        <end position="143"/>
    </location>
</feature>
<dbReference type="RefSeq" id="WP_183629092.1">
    <property type="nucleotide sequence ID" value="NZ_JACIDX010000028.1"/>
</dbReference>
<dbReference type="GO" id="GO:0003824">
    <property type="term" value="F:catalytic activity"/>
    <property type="evidence" value="ECO:0007669"/>
    <property type="project" value="InterPro"/>
</dbReference>
<keyword evidence="5" id="KW-0411">Iron-sulfur</keyword>